<dbReference type="Proteomes" id="UP001597417">
    <property type="component" value="Unassembled WGS sequence"/>
</dbReference>
<keyword evidence="3" id="KW-1185">Reference proteome</keyword>
<reference evidence="3" key="1">
    <citation type="journal article" date="2019" name="Int. J. Syst. Evol. Microbiol.">
        <title>The Global Catalogue of Microorganisms (GCM) 10K type strain sequencing project: providing services to taxonomists for standard genome sequencing and annotation.</title>
        <authorList>
            <consortium name="The Broad Institute Genomics Platform"/>
            <consortium name="The Broad Institute Genome Sequencing Center for Infectious Disease"/>
            <person name="Wu L."/>
            <person name="Ma J."/>
        </authorList>
    </citation>
    <scope>NUCLEOTIDE SEQUENCE [LARGE SCALE GENOMIC DNA]</scope>
    <source>
        <strain evidence="3">CGMCC 4.7645</strain>
    </source>
</reference>
<organism evidence="2 3">
    <name type="scientific">Amycolatopsis pigmentata</name>
    <dbReference type="NCBI Taxonomy" id="450801"/>
    <lineage>
        <taxon>Bacteria</taxon>
        <taxon>Bacillati</taxon>
        <taxon>Actinomycetota</taxon>
        <taxon>Actinomycetes</taxon>
        <taxon>Pseudonocardiales</taxon>
        <taxon>Pseudonocardiaceae</taxon>
        <taxon>Amycolatopsis</taxon>
    </lineage>
</organism>
<dbReference type="EMBL" id="JBHUKR010000020">
    <property type="protein sequence ID" value="MFD2420572.1"/>
    <property type="molecule type" value="Genomic_DNA"/>
</dbReference>
<feature type="signal peptide" evidence="1">
    <location>
        <begin position="1"/>
        <end position="27"/>
    </location>
</feature>
<proteinExistence type="predicted"/>
<evidence type="ECO:0000313" key="3">
    <source>
        <dbReference type="Proteomes" id="UP001597417"/>
    </source>
</evidence>
<evidence type="ECO:0000256" key="1">
    <source>
        <dbReference type="SAM" id="SignalP"/>
    </source>
</evidence>
<protein>
    <submittedName>
        <fullName evidence="2">Uncharacterized protein</fullName>
    </submittedName>
</protein>
<dbReference type="RefSeq" id="WP_378268708.1">
    <property type="nucleotide sequence ID" value="NZ_JBHUKR010000020.1"/>
</dbReference>
<accession>A0ABW5G4D6</accession>
<keyword evidence="1" id="KW-0732">Signal</keyword>
<feature type="chain" id="PRO_5046244140" evidence="1">
    <location>
        <begin position="28"/>
        <end position="80"/>
    </location>
</feature>
<sequence length="80" mass="8038">MHGRNAALVAAATTGAAMALTALPAVAAGGLVVKNGNPDNHITGYADSVTLTDHTVGVGVTWPQHRLRRGGAGARRDLGL</sequence>
<comment type="caution">
    <text evidence="2">The sequence shown here is derived from an EMBL/GenBank/DDBJ whole genome shotgun (WGS) entry which is preliminary data.</text>
</comment>
<gene>
    <name evidence="2" type="ORF">ACFSXZ_30020</name>
</gene>
<evidence type="ECO:0000313" key="2">
    <source>
        <dbReference type="EMBL" id="MFD2420572.1"/>
    </source>
</evidence>
<name>A0ABW5G4D6_9PSEU</name>